<dbReference type="AlphaFoldDB" id="A0A495SDD9"/>
<evidence type="ECO:0000256" key="1">
    <source>
        <dbReference type="SAM" id="Phobius"/>
    </source>
</evidence>
<proteinExistence type="predicted"/>
<comment type="caution">
    <text evidence="2">The sequence shown here is derived from an EMBL/GenBank/DDBJ whole genome shotgun (WGS) entry which is preliminary data.</text>
</comment>
<keyword evidence="1" id="KW-0812">Transmembrane</keyword>
<keyword evidence="3" id="KW-1185">Reference proteome</keyword>
<dbReference type="Proteomes" id="UP000272428">
    <property type="component" value="Unassembled WGS sequence"/>
</dbReference>
<evidence type="ECO:0000313" key="3">
    <source>
        <dbReference type="Proteomes" id="UP000272428"/>
    </source>
</evidence>
<dbReference type="EMBL" id="RBXB01000002">
    <property type="protein sequence ID" value="RKS98242.1"/>
    <property type="molecule type" value="Genomic_DNA"/>
</dbReference>
<gene>
    <name evidence="2" type="ORF">BCF58_2383</name>
</gene>
<sequence length="50" mass="5931">MNKTLNYKKFAFLFFYGLAIFLITLLISIKVNRVLDTKYLTPSEYAKKHN</sequence>
<keyword evidence="1" id="KW-0472">Membrane</keyword>
<accession>A0A495SDD9</accession>
<organism evidence="2 3">
    <name type="scientific">Chryseobacterium defluvii</name>
    <dbReference type="NCBI Taxonomy" id="160396"/>
    <lineage>
        <taxon>Bacteria</taxon>
        <taxon>Pseudomonadati</taxon>
        <taxon>Bacteroidota</taxon>
        <taxon>Flavobacteriia</taxon>
        <taxon>Flavobacteriales</taxon>
        <taxon>Weeksellaceae</taxon>
        <taxon>Chryseobacterium group</taxon>
        <taxon>Chryseobacterium</taxon>
    </lineage>
</organism>
<keyword evidence="1" id="KW-1133">Transmembrane helix</keyword>
<protein>
    <submittedName>
        <fullName evidence="2">Uncharacterized protein</fullName>
    </submittedName>
</protein>
<reference evidence="2 3" key="1">
    <citation type="submission" date="2018-10" db="EMBL/GenBank/DDBJ databases">
        <title>Genomic Encyclopedia of Archaeal and Bacterial Type Strains, Phase II (KMG-II): from individual species to whole genera.</title>
        <authorList>
            <person name="Goeker M."/>
        </authorList>
    </citation>
    <scope>NUCLEOTIDE SEQUENCE [LARGE SCALE GENOMIC DNA]</scope>
    <source>
        <strain evidence="2 3">DSM 14219</strain>
    </source>
</reference>
<feature type="transmembrane region" description="Helical" evidence="1">
    <location>
        <begin position="12"/>
        <end position="31"/>
    </location>
</feature>
<evidence type="ECO:0000313" key="2">
    <source>
        <dbReference type="EMBL" id="RKS98242.1"/>
    </source>
</evidence>
<name>A0A495SDD9_9FLAO</name>